<dbReference type="PROSITE" id="PS51375">
    <property type="entry name" value="PPR"/>
    <property type="match status" value="9"/>
</dbReference>
<feature type="repeat" description="PPR" evidence="2">
    <location>
        <begin position="161"/>
        <end position="191"/>
    </location>
</feature>
<dbReference type="FunFam" id="1.25.40.10:FF:000031">
    <property type="entry name" value="Pentatricopeptide repeat-containing protein mitochondrial"/>
    <property type="match status" value="1"/>
</dbReference>
<dbReference type="AlphaFoldDB" id="A0A835MEF2"/>
<dbReference type="InterPro" id="IPR046960">
    <property type="entry name" value="PPR_At4g14850-like_plant"/>
</dbReference>
<evidence type="ECO:0000256" key="2">
    <source>
        <dbReference type="PROSITE-ProRule" id="PRU00708"/>
    </source>
</evidence>
<dbReference type="EMBL" id="JADFTS010000001">
    <property type="protein sequence ID" value="KAF9626692.1"/>
    <property type="molecule type" value="Genomic_DNA"/>
</dbReference>
<feature type="repeat" description="PPR" evidence="2">
    <location>
        <begin position="67"/>
        <end position="97"/>
    </location>
</feature>
<dbReference type="Pfam" id="PF01535">
    <property type="entry name" value="PPR"/>
    <property type="match status" value="12"/>
</dbReference>
<reference evidence="3 4" key="1">
    <citation type="submission" date="2020-10" db="EMBL/GenBank/DDBJ databases">
        <title>The Coptis chinensis genome and diversification of protoberbering-type alkaloids.</title>
        <authorList>
            <person name="Wang B."/>
            <person name="Shu S."/>
            <person name="Song C."/>
            <person name="Liu Y."/>
        </authorList>
    </citation>
    <scope>NUCLEOTIDE SEQUENCE [LARGE SCALE GENOMIC DNA]</scope>
    <source>
        <strain evidence="3">HL-2020</strain>
        <tissue evidence="3">Leaf</tissue>
    </source>
</reference>
<feature type="repeat" description="PPR" evidence="2">
    <location>
        <begin position="479"/>
        <end position="513"/>
    </location>
</feature>
<dbReference type="InterPro" id="IPR011990">
    <property type="entry name" value="TPR-like_helical_dom_sf"/>
</dbReference>
<evidence type="ECO:0000313" key="4">
    <source>
        <dbReference type="Proteomes" id="UP000631114"/>
    </source>
</evidence>
<dbReference type="NCBIfam" id="TIGR00756">
    <property type="entry name" value="PPR"/>
    <property type="match status" value="12"/>
</dbReference>
<dbReference type="InterPro" id="IPR002885">
    <property type="entry name" value="PPR_rpt"/>
</dbReference>
<dbReference type="PANTHER" id="PTHR47926:SF468">
    <property type="entry name" value="PENTATRICOPEPTIDE REPEAT-CONTAINING PROTEIN"/>
    <property type="match status" value="1"/>
</dbReference>
<evidence type="ECO:0000313" key="3">
    <source>
        <dbReference type="EMBL" id="KAF9626692.1"/>
    </source>
</evidence>
<dbReference type="SUPFAM" id="SSF48452">
    <property type="entry name" value="TPR-like"/>
    <property type="match status" value="1"/>
</dbReference>
<dbReference type="FunFam" id="1.25.40.10:FF:000393">
    <property type="entry name" value="Pentatricopeptide repeat-containing protein At1g20230"/>
    <property type="match status" value="1"/>
</dbReference>
<feature type="repeat" description="PPR" evidence="2">
    <location>
        <begin position="316"/>
        <end position="346"/>
    </location>
</feature>
<feature type="repeat" description="PPR" evidence="2">
    <location>
        <begin position="5"/>
        <end position="39"/>
    </location>
</feature>
<proteinExistence type="predicted"/>
<dbReference type="Pfam" id="PF20431">
    <property type="entry name" value="E_motif"/>
    <property type="match status" value="1"/>
</dbReference>
<protein>
    <recommendedName>
        <fullName evidence="5">Pentatricopeptide repeat-containing protein</fullName>
    </recommendedName>
</protein>
<dbReference type="Proteomes" id="UP000631114">
    <property type="component" value="Unassembled WGS sequence"/>
</dbReference>
<evidence type="ECO:0000256" key="1">
    <source>
        <dbReference type="ARBA" id="ARBA00022737"/>
    </source>
</evidence>
<feature type="repeat" description="PPR" evidence="2">
    <location>
        <begin position="347"/>
        <end position="381"/>
    </location>
</feature>
<dbReference type="PANTHER" id="PTHR47926">
    <property type="entry name" value="PENTATRICOPEPTIDE REPEAT-CONTAINING PROTEIN"/>
    <property type="match status" value="1"/>
</dbReference>
<dbReference type="OrthoDB" id="185373at2759"/>
<dbReference type="PROSITE" id="PS51257">
    <property type="entry name" value="PROKAR_LIPOPROTEIN"/>
    <property type="match status" value="1"/>
</dbReference>
<dbReference type="GO" id="GO:0003723">
    <property type="term" value="F:RNA binding"/>
    <property type="evidence" value="ECO:0007669"/>
    <property type="project" value="InterPro"/>
</dbReference>
<dbReference type="GO" id="GO:0048731">
    <property type="term" value="P:system development"/>
    <property type="evidence" value="ECO:0007669"/>
    <property type="project" value="UniProtKB-ARBA"/>
</dbReference>
<feature type="repeat" description="PPR" evidence="2">
    <location>
        <begin position="192"/>
        <end position="222"/>
    </location>
</feature>
<sequence length="797" mass="90031">MSTRNTVSWNSIISACAKNNQINHARTLFDEMPTRNLVSWNTMIAGYLHNDQISEAVKLFGVMPRRDTFTWTLVITCYTRNGEMGKARDCFERMENKTNSACWNAMIAGYGKNGEVFKARKLFDQMPVRNLVSWNSMLAGYTQNGEMGMGLKFFEEMGERDIVSWNLMLHGFIEVGDMDSALEFFRRIPNPNVVSWVTMLSGYARNGEILQARRLFDRMPERNVVAWNAMIAGHCQNSQIDEALQLFKEMLGRNAASWTAMINGYVRIGKLDEARNLLNQMPYKNVAAQTALISGYVQNKRMDEARMIFDQIKARDIVSWNTMIAGYAQCGNMEEAVKLFKQTPKKNLVSWNTMISGYAQQGQMDIVVRIFEEMEQKNLVTWNSLISGFTQNGFNTEALEHFVLMAKEGKRPDQSSFASGLSACANLAALQIGKQIHNLAAKIGYGNDLFVGNALITMYSKCGRVTSAEQVFNDIDVNDIISWNALIAGYALNGNGKEAVQLFHEMKIKGLHPDQVTFVAVLSACTHSGLIDQGLILFKSMTEEHSIELLAEHYACVVDLLGRAGRLEEAYQLLIGMPIKANAGIWGALLGACRMHRNLELGKIAADKLCEFEPHKTSNYVLLSNIHAEAGEWHEVERVRILMKEKGGVKQSGLSWIEVDNQVYSFLSDNLTQLRTTEVSEALKYLTGHMRNKIYMPDLQMHMHRFADAWRNKYNSKGRPCEESIILTVNHEICTSELFWQQMAEMLLDLCICTSGAVHDPSAECPTPAEMLKSGARHCRLKRCRLYAVMVILDREV</sequence>
<dbReference type="Gene3D" id="1.25.40.10">
    <property type="entry name" value="Tetratricopeptide repeat domain"/>
    <property type="match status" value="6"/>
</dbReference>
<accession>A0A835MEF2</accession>
<feature type="repeat" description="PPR" evidence="2">
    <location>
        <begin position="99"/>
        <end position="133"/>
    </location>
</feature>
<dbReference type="GO" id="GO:0009451">
    <property type="term" value="P:RNA modification"/>
    <property type="evidence" value="ECO:0007669"/>
    <property type="project" value="InterPro"/>
</dbReference>
<dbReference type="FunFam" id="1.25.40.10:FF:000125">
    <property type="entry name" value="Pentatricopeptide repeat-containing protein"/>
    <property type="match status" value="2"/>
</dbReference>
<organism evidence="3 4">
    <name type="scientific">Coptis chinensis</name>
    <dbReference type="NCBI Taxonomy" id="261450"/>
    <lineage>
        <taxon>Eukaryota</taxon>
        <taxon>Viridiplantae</taxon>
        <taxon>Streptophyta</taxon>
        <taxon>Embryophyta</taxon>
        <taxon>Tracheophyta</taxon>
        <taxon>Spermatophyta</taxon>
        <taxon>Magnoliopsida</taxon>
        <taxon>Ranunculales</taxon>
        <taxon>Ranunculaceae</taxon>
        <taxon>Coptidoideae</taxon>
        <taxon>Coptis</taxon>
    </lineage>
</organism>
<evidence type="ECO:0008006" key="5">
    <source>
        <dbReference type="Google" id="ProtNLM"/>
    </source>
</evidence>
<dbReference type="Pfam" id="PF13041">
    <property type="entry name" value="PPR_2"/>
    <property type="match status" value="3"/>
</dbReference>
<feature type="repeat" description="PPR" evidence="2">
    <location>
        <begin position="223"/>
        <end position="257"/>
    </location>
</feature>
<keyword evidence="1" id="KW-0677">Repeat</keyword>
<dbReference type="InterPro" id="IPR046848">
    <property type="entry name" value="E_motif"/>
</dbReference>
<dbReference type="FunFam" id="1.25.40.10:FF:000366">
    <property type="entry name" value="Pentatricopeptide (PPR) repeat-containing protein"/>
    <property type="match status" value="1"/>
</dbReference>
<name>A0A835MEF2_9MAGN</name>
<keyword evidence="4" id="KW-1185">Reference proteome</keyword>
<gene>
    <name evidence="3" type="ORF">IFM89_038787</name>
</gene>
<comment type="caution">
    <text evidence="3">The sequence shown here is derived from an EMBL/GenBank/DDBJ whole genome shotgun (WGS) entry which is preliminary data.</text>
</comment>